<keyword evidence="4 7" id="KW-0472">Membrane</keyword>
<comment type="subcellular location">
    <subcellularLocation>
        <location evidence="7">Cell membrane</location>
    </subcellularLocation>
    <subcellularLocation>
        <location evidence="7">Bacterial flagellum basal body</location>
    </subcellularLocation>
</comment>
<feature type="compositionally biased region" description="Low complexity" evidence="8">
    <location>
        <begin position="82"/>
        <end position="95"/>
    </location>
</feature>
<feature type="transmembrane region" description="Helical" evidence="7">
    <location>
        <begin position="126"/>
        <end position="147"/>
    </location>
</feature>
<feature type="region of interest" description="Disordered" evidence="8">
    <location>
        <begin position="72"/>
        <end position="109"/>
    </location>
</feature>
<evidence type="ECO:0000256" key="6">
    <source>
        <dbReference type="ARBA" id="ARBA00037937"/>
    </source>
</evidence>
<evidence type="ECO:0000256" key="4">
    <source>
        <dbReference type="ARBA" id="ARBA00023136"/>
    </source>
</evidence>
<dbReference type="PANTHER" id="PTHR38766:SF1">
    <property type="entry name" value="FLAGELLAR PROTEIN FLIO"/>
    <property type="match status" value="1"/>
</dbReference>
<keyword evidence="10" id="KW-0969">Cilium</keyword>
<keyword evidence="5 7" id="KW-0975">Bacterial flagellum</keyword>
<evidence type="ECO:0000256" key="7">
    <source>
        <dbReference type="RuleBase" id="RU362064"/>
    </source>
</evidence>
<dbReference type="NCBIfam" id="TIGR03500">
    <property type="entry name" value="FliO_TIGR"/>
    <property type="match status" value="1"/>
</dbReference>
<dbReference type="Pfam" id="PF04347">
    <property type="entry name" value="FliO"/>
    <property type="match status" value="1"/>
</dbReference>
<reference evidence="10 11" key="1">
    <citation type="submission" date="2018-08" db="EMBL/GenBank/DDBJ databases">
        <title>Thalassotalea euphylliae genome.</title>
        <authorList>
            <person name="Summers S."/>
            <person name="Rice S.A."/>
            <person name="Freckelton M.L."/>
            <person name="Nedved B.T."/>
            <person name="Hadfield M.G."/>
        </authorList>
    </citation>
    <scope>NUCLEOTIDE SEQUENCE [LARGE SCALE GENOMIC DNA]</scope>
    <source>
        <strain evidence="10 11">H1</strain>
    </source>
</reference>
<organism evidence="10 11">
    <name type="scientific">Thalassotalea euphylliae</name>
    <dbReference type="NCBI Taxonomy" id="1655234"/>
    <lineage>
        <taxon>Bacteria</taxon>
        <taxon>Pseudomonadati</taxon>
        <taxon>Pseudomonadota</taxon>
        <taxon>Gammaproteobacteria</taxon>
        <taxon>Alteromonadales</taxon>
        <taxon>Colwelliaceae</taxon>
        <taxon>Thalassotalea</taxon>
    </lineage>
</organism>
<comment type="caution">
    <text evidence="10">The sequence shown here is derived from an EMBL/GenBank/DDBJ whole genome shotgun (WGS) entry which is preliminary data.</text>
</comment>
<dbReference type="GO" id="GO:0009425">
    <property type="term" value="C:bacterial-type flagellum basal body"/>
    <property type="evidence" value="ECO:0007669"/>
    <property type="project" value="UniProtKB-SubCell"/>
</dbReference>
<proteinExistence type="inferred from homology"/>
<dbReference type="OrthoDB" id="6240969at2"/>
<evidence type="ECO:0000256" key="3">
    <source>
        <dbReference type="ARBA" id="ARBA00022989"/>
    </source>
</evidence>
<dbReference type="InterPro" id="IPR052205">
    <property type="entry name" value="FliO/MopB"/>
</dbReference>
<dbReference type="GO" id="GO:0044781">
    <property type="term" value="P:bacterial-type flagellum organization"/>
    <property type="evidence" value="ECO:0007669"/>
    <property type="project" value="UniProtKB-UniRule"/>
</dbReference>
<dbReference type="AlphaFoldDB" id="A0A3E0TP56"/>
<keyword evidence="10" id="KW-0966">Cell projection</keyword>
<comment type="similarity">
    <text evidence="6 7">Belongs to the FliO/MopB family.</text>
</comment>
<evidence type="ECO:0000256" key="8">
    <source>
        <dbReference type="SAM" id="MobiDB-lite"/>
    </source>
</evidence>
<dbReference type="InterPro" id="IPR022781">
    <property type="entry name" value="Flagellar_biosynth_FliO"/>
</dbReference>
<dbReference type="GO" id="GO:0005886">
    <property type="term" value="C:plasma membrane"/>
    <property type="evidence" value="ECO:0007669"/>
    <property type="project" value="UniProtKB-SubCell"/>
</dbReference>
<dbReference type="PANTHER" id="PTHR38766">
    <property type="entry name" value="FLAGELLAR PROTEIN FLIO"/>
    <property type="match status" value="1"/>
</dbReference>
<evidence type="ECO:0000256" key="1">
    <source>
        <dbReference type="ARBA" id="ARBA00022475"/>
    </source>
</evidence>
<keyword evidence="1 7" id="KW-1003">Cell membrane</keyword>
<evidence type="ECO:0000313" key="10">
    <source>
        <dbReference type="EMBL" id="REL26080.1"/>
    </source>
</evidence>
<keyword evidence="10" id="KW-0282">Flagellum</keyword>
<name>A0A3E0TP56_9GAMM</name>
<evidence type="ECO:0000256" key="2">
    <source>
        <dbReference type="ARBA" id="ARBA00022692"/>
    </source>
</evidence>
<dbReference type="Proteomes" id="UP000256478">
    <property type="component" value="Unassembled WGS sequence"/>
</dbReference>
<sequence>MTLVTRFIINIACCALLLLTSSSVIAQQISNEHDSAPAVKELPVKAETSAQQPDLQVAQAHQDTAYQNTAYQKKDSPNKANQAQAAQASTDQDTSLDNSSAISKKSTPAQQNLEVGRHVATNNLELSSMLLSLLAVLAMIFLAASVLKKFKLGTQLGGELKVITSLHIGTKERLVVVEVAGKQLLLGVTANNISILQELAEPLSHQQRMPVDLGASLSKLLKK</sequence>
<dbReference type="EMBL" id="QUOU01000001">
    <property type="protein sequence ID" value="REL26080.1"/>
    <property type="molecule type" value="Genomic_DNA"/>
</dbReference>
<evidence type="ECO:0000256" key="9">
    <source>
        <dbReference type="SAM" id="SignalP"/>
    </source>
</evidence>
<evidence type="ECO:0000313" key="11">
    <source>
        <dbReference type="Proteomes" id="UP000256478"/>
    </source>
</evidence>
<dbReference type="RefSeq" id="WP_116007201.1">
    <property type="nucleotide sequence ID" value="NZ_QUOU01000001.1"/>
</dbReference>
<keyword evidence="3 7" id="KW-1133">Transmembrane helix</keyword>
<evidence type="ECO:0000256" key="5">
    <source>
        <dbReference type="ARBA" id="ARBA00023143"/>
    </source>
</evidence>
<feature type="signal peptide" evidence="9">
    <location>
        <begin position="1"/>
        <end position="26"/>
    </location>
</feature>
<gene>
    <name evidence="10" type="primary">fliO</name>
    <name evidence="10" type="ORF">DXX93_05500</name>
</gene>
<keyword evidence="2 7" id="KW-0812">Transmembrane</keyword>
<accession>A0A3E0TP56</accession>
<keyword evidence="9" id="KW-0732">Signal</keyword>
<protein>
    <recommendedName>
        <fullName evidence="7">Flagellar protein</fullName>
    </recommendedName>
</protein>
<feature type="chain" id="PRO_5017593238" description="Flagellar protein" evidence="9">
    <location>
        <begin position="27"/>
        <end position="223"/>
    </location>
</feature>
<feature type="compositionally biased region" description="Polar residues" evidence="8">
    <location>
        <begin position="96"/>
        <end position="109"/>
    </location>
</feature>